<evidence type="ECO:0000313" key="2">
    <source>
        <dbReference type="WBParaSite" id="SPAL_0000393900.1"/>
    </source>
</evidence>
<dbReference type="AlphaFoldDB" id="A0A0N5BD48"/>
<dbReference type="WBParaSite" id="SPAL_0000393900.1">
    <property type="protein sequence ID" value="SPAL_0000393900.1"/>
    <property type="gene ID" value="SPAL_0000393900"/>
</dbReference>
<reference evidence="2" key="1">
    <citation type="submission" date="2017-02" db="UniProtKB">
        <authorList>
            <consortium name="WormBaseParasite"/>
        </authorList>
    </citation>
    <scope>IDENTIFICATION</scope>
</reference>
<name>A0A0N5BD48_STREA</name>
<dbReference type="Proteomes" id="UP000046392">
    <property type="component" value="Unplaced"/>
</dbReference>
<sequence>MRTIGSHLNLPIVADLQKDDYKIIQLPAINNVKRRKMQNPKCEAYAINFKNDIQKYITKFNFSFKNFIGIILYADDITVSQPLGPFRRNNSFTHVAYRLSNAIELTSSELIHFRTYGVAQTKFAKFDHYQTLIRETIMDINTTEIKTQHGIMKVKVELVIGDNQFMHYLFKTPLIFTNRGRNNCRCCTISGTDWHKYKTAQSILPHVRKQHTISFLPENNHLNMDGFHDIIGGCLNYFLSGSISIFLKLLKNNFTEQQLINAILNNAFEFDKENELRTLLRPGFFKINKKDHFKNKTNVSGSECLLIAHCFWIILKEQINETQNESIKHKFKEIEILIKACLNLGYAINDYKLDIEECAVIFEKNAKAVYETMFLLFENYKCFLACLTQLDLKALTEELKISYAIQCVV</sequence>
<proteinExistence type="predicted"/>
<accession>A0A0N5BD48</accession>
<keyword evidence="1" id="KW-1185">Reference proteome</keyword>
<evidence type="ECO:0000313" key="1">
    <source>
        <dbReference type="Proteomes" id="UP000046392"/>
    </source>
</evidence>
<organism evidence="1 2">
    <name type="scientific">Strongyloides papillosus</name>
    <name type="common">Intestinal threadworm</name>
    <dbReference type="NCBI Taxonomy" id="174720"/>
    <lineage>
        <taxon>Eukaryota</taxon>
        <taxon>Metazoa</taxon>
        <taxon>Ecdysozoa</taxon>
        <taxon>Nematoda</taxon>
        <taxon>Chromadorea</taxon>
        <taxon>Rhabditida</taxon>
        <taxon>Tylenchina</taxon>
        <taxon>Panagrolaimomorpha</taxon>
        <taxon>Strongyloidoidea</taxon>
        <taxon>Strongyloididae</taxon>
        <taxon>Strongyloides</taxon>
    </lineage>
</organism>
<protein>
    <submittedName>
        <fullName evidence="2">Reverse transcriptase domain-containing protein</fullName>
    </submittedName>
</protein>